<dbReference type="Gene3D" id="3.50.30.80">
    <property type="entry name" value="IlvD/EDD C-terminal domain-like"/>
    <property type="match status" value="1"/>
</dbReference>
<dbReference type="AlphaFoldDB" id="A0AAU8A4H4"/>
<dbReference type="GO" id="GO:0016836">
    <property type="term" value="F:hydro-lyase activity"/>
    <property type="evidence" value="ECO:0007669"/>
    <property type="project" value="UniProtKB-ARBA"/>
</dbReference>
<evidence type="ECO:0000259" key="7">
    <source>
        <dbReference type="Pfam" id="PF24877"/>
    </source>
</evidence>
<evidence type="ECO:0000256" key="3">
    <source>
        <dbReference type="ARBA" id="ARBA00023004"/>
    </source>
</evidence>
<accession>A0AAU8A4H4</accession>
<keyword evidence="2" id="KW-0479">Metal-binding</keyword>
<dbReference type="SUPFAM" id="SSF143975">
    <property type="entry name" value="IlvD/EDD N-terminal domain-like"/>
    <property type="match status" value="1"/>
</dbReference>
<dbReference type="PANTHER" id="PTHR43183">
    <property type="entry name" value="HYPOTHETICAL DIHYDROXYACID DEHYDRATASE (EUROFUNG)-RELATED"/>
    <property type="match status" value="1"/>
</dbReference>
<dbReference type="GO" id="GO:0046872">
    <property type="term" value="F:metal ion binding"/>
    <property type="evidence" value="ECO:0007669"/>
    <property type="project" value="UniProtKB-KW"/>
</dbReference>
<gene>
    <name evidence="8" type="ORF">NKE59_02090</name>
</gene>
<evidence type="ECO:0000256" key="5">
    <source>
        <dbReference type="ARBA" id="ARBA00023239"/>
    </source>
</evidence>
<dbReference type="InterPro" id="IPR000581">
    <property type="entry name" value="ILV_EDD_N"/>
</dbReference>
<evidence type="ECO:0000256" key="1">
    <source>
        <dbReference type="ARBA" id="ARBA00006486"/>
    </source>
</evidence>
<dbReference type="GO" id="GO:0051536">
    <property type="term" value="F:iron-sulfur cluster binding"/>
    <property type="evidence" value="ECO:0007669"/>
    <property type="project" value="UniProtKB-KW"/>
</dbReference>
<evidence type="ECO:0000256" key="2">
    <source>
        <dbReference type="ARBA" id="ARBA00022723"/>
    </source>
</evidence>
<reference evidence="8" key="1">
    <citation type="submission" date="2022-06" db="EMBL/GenBank/DDBJ databases">
        <title>New Polynucleobacter species.</title>
        <authorList>
            <person name="Hahn M.W."/>
        </authorList>
    </citation>
    <scope>NUCLEOTIDE SEQUENCE</scope>
    <source>
        <strain evidence="8">UK-FUSCHL-C3</strain>
    </source>
</reference>
<keyword evidence="3" id="KW-0408">Iron</keyword>
<name>A0AAU8A4H4_9BURK</name>
<dbReference type="PROSITE" id="PS00886">
    <property type="entry name" value="ILVD_EDD_1"/>
    <property type="match status" value="1"/>
</dbReference>
<dbReference type="Pfam" id="PF00920">
    <property type="entry name" value="ILVD_EDD_N"/>
    <property type="match status" value="1"/>
</dbReference>
<dbReference type="EMBL" id="CP099959">
    <property type="protein sequence ID" value="XCC58101.1"/>
    <property type="molecule type" value="Genomic_DNA"/>
</dbReference>
<dbReference type="InterPro" id="IPR037237">
    <property type="entry name" value="IlvD/EDD_N"/>
</dbReference>
<dbReference type="PANTHER" id="PTHR43183:SF1">
    <property type="entry name" value="HYPOTHETICAL DIHYDROXY-ACID DEHYDRATASE (EUROFUNG)-RELATED"/>
    <property type="match status" value="1"/>
</dbReference>
<dbReference type="NCBIfam" id="NF004784">
    <property type="entry name" value="PRK06131.1"/>
    <property type="match status" value="1"/>
</dbReference>
<sequence length="594" mass="63788">MSVAKDPKAQANQSLQTGIRKGLTRYGDTEFSLFLRKAFIKAMGYSDSALERPIIGITNTYSDFNPCHGNVPQMIEAIKRGVMQAGGMPMVFPTISIHESFAFPTSMYLRNLMALDTEEMMRSQPVDAVVLVGGCDKTIPAQLMAAASLDIPVLSIPTGPMLTTLHQGDRLGACTDCRRYWGKFRAGEIDQEEIDEVNGKLAPTTGTCMVMGTASTIACMVETAGLSLPGTAAAPAVMAERFRLSELTGRRAVELAKTADQKTFSPRAILTPKALTNALTVLHAIGGSTNALIHITAVAARLGIKIDLDMVDQLGRNVPVLVDLKPSGAHYMEHLYEDGGLMAVLRELKPHLYLDCLTVSGKTLGEEIEDAKVSKARKVIRISSDPIYPVGGLAILRGNLAPRGAVIKHSAASPDLLKHRGRAVVFSSLEDLALRIDSPDLDVNADDILVLQNAGPKGAPGMPEAGYLPIPKKLAQAGVKDMVRISDARMSGTAFGTIVLHITPESAENGPLAVVRNGDMIVLDVSQRLLHLEVDDAEIRKRIDALASPAERLAIPESGYRRLYQTTVTQADIGCDFDFMVPSMTGTAPVLKGR</sequence>
<dbReference type="InterPro" id="IPR020558">
    <property type="entry name" value="DiOHA_6PGluconate_deHydtase_CS"/>
</dbReference>
<dbReference type="RefSeq" id="WP_353439261.1">
    <property type="nucleotide sequence ID" value="NZ_CP099959.1"/>
</dbReference>
<organism evidence="8">
    <name type="scientific">Polynucleobacter sp. UK-FUSCHL-C3</name>
    <dbReference type="NCBI Taxonomy" id="2955208"/>
    <lineage>
        <taxon>Bacteria</taxon>
        <taxon>Pseudomonadati</taxon>
        <taxon>Pseudomonadota</taxon>
        <taxon>Betaproteobacteria</taxon>
        <taxon>Burkholderiales</taxon>
        <taxon>Burkholderiaceae</taxon>
        <taxon>Polynucleobacter</taxon>
    </lineage>
</organism>
<evidence type="ECO:0000256" key="4">
    <source>
        <dbReference type="ARBA" id="ARBA00023014"/>
    </source>
</evidence>
<keyword evidence="4" id="KW-0411">Iron-sulfur</keyword>
<evidence type="ECO:0000259" key="6">
    <source>
        <dbReference type="Pfam" id="PF00920"/>
    </source>
</evidence>
<dbReference type="InterPro" id="IPR042096">
    <property type="entry name" value="Dihydro-acid_dehy_C"/>
</dbReference>
<dbReference type="SUPFAM" id="SSF52016">
    <property type="entry name" value="LeuD/IlvD-like"/>
    <property type="match status" value="1"/>
</dbReference>
<dbReference type="InterPro" id="IPR052352">
    <property type="entry name" value="Sugar_Degrad_Dehydratases"/>
</dbReference>
<dbReference type="FunFam" id="3.50.30.80:FF:000001">
    <property type="entry name" value="Dihydroxy-acid dehydratase"/>
    <property type="match status" value="1"/>
</dbReference>
<protein>
    <submittedName>
        <fullName evidence="8">Dihydroxy-acid dehydratase</fullName>
    </submittedName>
</protein>
<dbReference type="Pfam" id="PF24877">
    <property type="entry name" value="ILV_EDD_C"/>
    <property type="match status" value="1"/>
</dbReference>
<keyword evidence="5" id="KW-0456">Lyase</keyword>
<comment type="similarity">
    <text evidence="1">Belongs to the IlvD/Edd family.</text>
</comment>
<feature type="domain" description="Dihydroxy-acid/6-phosphogluconate dehydratase C-terminal" evidence="7">
    <location>
        <begin position="378"/>
        <end position="575"/>
    </location>
</feature>
<dbReference type="InterPro" id="IPR056740">
    <property type="entry name" value="ILV_EDD_C"/>
</dbReference>
<proteinExistence type="inferred from homology"/>
<evidence type="ECO:0000313" key="8">
    <source>
        <dbReference type="EMBL" id="XCC58101.1"/>
    </source>
</evidence>
<feature type="domain" description="Dihydroxy-acid/6-phosphogluconate dehydratase N-terminal" evidence="6">
    <location>
        <begin position="52"/>
        <end position="366"/>
    </location>
</feature>